<feature type="domain" description="PiggyBac transposable element-derived protein" evidence="2">
    <location>
        <begin position="2"/>
        <end position="111"/>
    </location>
</feature>
<dbReference type="InterPro" id="IPR029526">
    <property type="entry name" value="PGBD"/>
</dbReference>
<dbReference type="EMBL" id="BLXT01003762">
    <property type="protein sequence ID" value="GFO06134.1"/>
    <property type="molecule type" value="Genomic_DNA"/>
</dbReference>
<name>A0AAV4AIQ0_9GAST</name>
<dbReference type="AlphaFoldDB" id="A0AAV4AIQ0"/>
<dbReference type="PANTHER" id="PTHR46599">
    <property type="entry name" value="PIGGYBAC TRANSPOSABLE ELEMENT-DERIVED PROTEIN 4"/>
    <property type="match status" value="1"/>
</dbReference>
<feature type="transmembrane region" description="Helical" evidence="1">
    <location>
        <begin position="99"/>
        <end position="119"/>
    </location>
</feature>
<keyword evidence="1" id="KW-1133">Transmembrane helix</keyword>
<evidence type="ECO:0000259" key="2">
    <source>
        <dbReference type="Pfam" id="PF13843"/>
    </source>
</evidence>
<sequence length="383" mass="42651">MIGTVKRNKTFLPVEFQAKNALPLGESKFLFRHETTLVSFQSKRPKNVILLSTTHQKPEICPETTKPDIVLDYNKMKGGVDAMDQMAHAFTTKRKTKRWLLVVFFNILDLSSIAARVIFQLKYPVDKLSHEDCRQRFNADVGRSMAYAHIVRRSTVPTLQKEVKDNISFVIKSIKPVSEQMAAKPPKRARVEETKKAGARVIETKGGERRFCSTRKSCSVGEGQPPEWKNDGMLQLAGGKAVLVVTNCSRATLSGETGGREADGMRDTRCEGIVLRKGLVEEGQLTRESSLLIRIENTALLAVKADVNLRTPYLCGKVKALCIPDAIYDVIVGNARKATGREDPDMSVMVGPATTRAQTLRETQLDICGCLQWRSTVELIGMR</sequence>
<keyword evidence="1" id="KW-0812">Transmembrane</keyword>
<reference evidence="3 4" key="1">
    <citation type="journal article" date="2021" name="Elife">
        <title>Chloroplast acquisition without the gene transfer in kleptoplastic sea slugs, Plakobranchus ocellatus.</title>
        <authorList>
            <person name="Maeda T."/>
            <person name="Takahashi S."/>
            <person name="Yoshida T."/>
            <person name="Shimamura S."/>
            <person name="Takaki Y."/>
            <person name="Nagai Y."/>
            <person name="Toyoda A."/>
            <person name="Suzuki Y."/>
            <person name="Arimoto A."/>
            <person name="Ishii H."/>
            <person name="Satoh N."/>
            <person name="Nishiyama T."/>
            <person name="Hasebe M."/>
            <person name="Maruyama T."/>
            <person name="Minagawa J."/>
            <person name="Obokata J."/>
            <person name="Shigenobu S."/>
        </authorList>
    </citation>
    <scope>NUCLEOTIDE SEQUENCE [LARGE SCALE GENOMIC DNA]</scope>
</reference>
<evidence type="ECO:0000256" key="1">
    <source>
        <dbReference type="SAM" id="Phobius"/>
    </source>
</evidence>
<dbReference type="PANTHER" id="PTHR46599:SF3">
    <property type="entry name" value="PIGGYBAC TRANSPOSABLE ELEMENT-DERIVED PROTEIN 4"/>
    <property type="match status" value="1"/>
</dbReference>
<accession>A0AAV4AIQ0</accession>
<keyword evidence="1" id="KW-0472">Membrane</keyword>
<dbReference type="Proteomes" id="UP000735302">
    <property type="component" value="Unassembled WGS sequence"/>
</dbReference>
<protein>
    <submittedName>
        <fullName evidence="3">PiggyBac transposable element-derived protein 4</fullName>
    </submittedName>
</protein>
<keyword evidence="4" id="KW-1185">Reference proteome</keyword>
<proteinExistence type="predicted"/>
<dbReference type="Pfam" id="PF13843">
    <property type="entry name" value="DDE_Tnp_1_7"/>
    <property type="match status" value="1"/>
</dbReference>
<evidence type="ECO:0000313" key="4">
    <source>
        <dbReference type="Proteomes" id="UP000735302"/>
    </source>
</evidence>
<gene>
    <name evidence="3" type="ORF">PoB_003263900</name>
</gene>
<comment type="caution">
    <text evidence="3">The sequence shown here is derived from an EMBL/GenBank/DDBJ whole genome shotgun (WGS) entry which is preliminary data.</text>
</comment>
<organism evidence="3 4">
    <name type="scientific">Plakobranchus ocellatus</name>
    <dbReference type="NCBI Taxonomy" id="259542"/>
    <lineage>
        <taxon>Eukaryota</taxon>
        <taxon>Metazoa</taxon>
        <taxon>Spiralia</taxon>
        <taxon>Lophotrochozoa</taxon>
        <taxon>Mollusca</taxon>
        <taxon>Gastropoda</taxon>
        <taxon>Heterobranchia</taxon>
        <taxon>Euthyneura</taxon>
        <taxon>Panpulmonata</taxon>
        <taxon>Sacoglossa</taxon>
        <taxon>Placobranchoidea</taxon>
        <taxon>Plakobranchidae</taxon>
        <taxon>Plakobranchus</taxon>
    </lineage>
</organism>
<evidence type="ECO:0000313" key="3">
    <source>
        <dbReference type="EMBL" id="GFO06134.1"/>
    </source>
</evidence>